<dbReference type="Gene3D" id="1.25.40.10">
    <property type="entry name" value="Tetratricopeptide repeat domain"/>
    <property type="match status" value="1"/>
</dbReference>
<feature type="signal peptide" evidence="1">
    <location>
        <begin position="1"/>
        <end position="29"/>
    </location>
</feature>
<dbReference type="SMART" id="SM00317">
    <property type="entry name" value="SET"/>
    <property type="match status" value="1"/>
</dbReference>
<evidence type="ECO:0000256" key="1">
    <source>
        <dbReference type="SAM" id="SignalP"/>
    </source>
</evidence>
<feature type="chain" id="PRO_5042880064" description="SET domain-containing protein" evidence="1">
    <location>
        <begin position="30"/>
        <end position="431"/>
    </location>
</feature>
<dbReference type="InterPro" id="IPR011990">
    <property type="entry name" value="TPR-like_helical_dom_sf"/>
</dbReference>
<reference evidence="3" key="2">
    <citation type="submission" date="2023-05" db="EMBL/GenBank/DDBJ databases">
        <authorList>
            <consortium name="Lawrence Berkeley National Laboratory"/>
            <person name="Steindorff A."/>
            <person name="Hensen N."/>
            <person name="Bonometti L."/>
            <person name="Westerberg I."/>
            <person name="Brannstrom I.O."/>
            <person name="Guillou S."/>
            <person name="Cros-Aarteil S."/>
            <person name="Calhoun S."/>
            <person name="Haridas S."/>
            <person name="Kuo A."/>
            <person name="Mondo S."/>
            <person name="Pangilinan J."/>
            <person name="Riley R."/>
            <person name="Labutti K."/>
            <person name="Andreopoulos B."/>
            <person name="Lipzen A."/>
            <person name="Chen C."/>
            <person name="Yanf M."/>
            <person name="Daum C."/>
            <person name="Ng V."/>
            <person name="Clum A."/>
            <person name="Ohm R."/>
            <person name="Martin F."/>
            <person name="Silar P."/>
            <person name="Natvig D."/>
            <person name="Lalanne C."/>
            <person name="Gautier V."/>
            <person name="Ament-Velasquez S.L."/>
            <person name="Kruys A."/>
            <person name="Hutchinson M.I."/>
            <person name="Powell A.J."/>
            <person name="Barry K."/>
            <person name="Miller A.N."/>
            <person name="Grigoriev I.V."/>
            <person name="Debuchy R."/>
            <person name="Gladieux P."/>
            <person name="Thoren M.H."/>
            <person name="Johannesson H."/>
        </authorList>
    </citation>
    <scope>NUCLEOTIDE SEQUENCE</scope>
    <source>
        <strain evidence="3">PSN309</strain>
    </source>
</reference>
<name>A0AAN7AMN0_9PEZI</name>
<sequence>MISPPKFLSTKHWWWCGITSLTFLSQTIASTQEWTVCRWNPHDSLLFTRPTLGRGTCPLEYDFSPWVVSGHKPYCPQPGDGFESGLPDCVFTVPTFRGSQGISLITTPDLAASVADSALDDSTIAPGLRSHLSEDAVSHPPWEVRDLPGRGKGLVAKQKFRKHQTVMVGFPVLVVRLDFINGDRYKAKKRQAMLEQAVDQLPKEQQRAIFSLAKSSGGHPIIDILRTNGFGVEIDGVQHTALFTDGSRVNHNCRPNAFWRYISSAMAMEVVALRNIAPGEEVAHSYAPLGYTLEERKAVLRSWGFQCRCALCSAPERERQISDSRRERLLEIHQLLNKASELQGGYQRVDELVREALALVDQEELQPQLVEYYQQFAKAYMAIGDLQQAREFVKAADQMWNFYGGEEHENVEGMKELWNTLREAERELEDD</sequence>
<keyword evidence="4" id="KW-1185">Reference proteome</keyword>
<dbReference type="InterPro" id="IPR053185">
    <property type="entry name" value="SET_domain_protein"/>
</dbReference>
<dbReference type="Gene3D" id="2.170.270.10">
    <property type="entry name" value="SET domain"/>
    <property type="match status" value="1"/>
</dbReference>
<dbReference type="Proteomes" id="UP001302126">
    <property type="component" value="Unassembled WGS sequence"/>
</dbReference>
<protein>
    <recommendedName>
        <fullName evidence="2">SET domain-containing protein</fullName>
    </recommendedName>
</protein>
<dbReference type="AlphaFoldDB" id="A0AAN7AMN0"/>
<dbReference type="EMBL" id="MU864355">
    <property type="protein sequence ID" value="KAK4192324.1"/>
    <property type="molecule type" value="Genomic_DNA"/>
</dbReference>
<feature type="domain" description="SET" evidence="2">
    <location>
        <begin position="140"/>
        <end position="287"/>
    </location>
</feature>
<keyword evidence="1" id="KW-0732">Signal</keyword>
<dbReference type="InterPro" id="IPR001214">
    <property type="entry name" value="SET_dom"/>
</dbReference>
<accession>A0AAN7AMN0</accession>
<dbReference type="PANTHER" id="PTHR47332:SF6">
    <property type="entry name" value="SET DOMAIN-CONTAINING PROTEIN"/>
    <property type="match status" value="1"/>
</dbReference>
<dbReference type="PROSITE" id="PS50280">
    <property type="entry name" value="SET"/>
    <property type="match status" value="1"/>
</dbReference>
<evidence type="ECO:0000313" key="3">
    <source>
        <dbReference type="EMBL" id="KAK4192324.1"/>
    </source>
</evidence>
<organism evidence="3 4">
    <name type="scientific">Podospora australis</name>
    <dbReference type="NCBI Taxonomy" id="1536484"/>
    <lineage>
        <taxon>Eukaryota</taxon>
        <taxon>Fungi</taxon>
        <taxon>Dikarya</taxon>
        <taxon>Ascomycota</taxon>
        <taxon>Pezizomycotina</taxon>
        <taxon>Sordariomycetes</taxon>
        <taxon>Sordariomycetidae</taxon>
        <taxon>Sordariales</taxon>
        <taxon>Podosporaceae</taxon>
        <taxon>Podospora</taxon>
    </lineage>
</organism>
<gene>
    <name evidence="3" type="ORF">QBC35DRAFT_374058</name>
</gene>
<comment type="caution">
    <text evidence="3">The sequence shown here is derived from an EMBL/GenBank/DDBJ whole genome shotgun (WGS) entry which is preliminary data.</text>
</comment>
<dbReference type="PANTHER" id="PTHR47332">
    <property type="entry name" value="SET DOMAIN-CONTAINING PROTEIN 5"/>
    <property type="match status" value="1"/>
</dbReference>
<reference evidence="3" key="1">
    <citation type="journal article" date="2023" name="Mol. Phylogenet. Evol.">
        <title>Genome-scale phylogeny and comparative genomics of the fungal order Sordariales.</title>
        <authorList>
            <person name="Hensen N."/>
            <person name="Bonometti L."/>
            <person name="Westerberg I."/>
            <person name="Brannstrom I.O."/>
            <person name="Guillou S."/>
            <person name="Cros-Aarteil S."/>
            <person name="Calhoun S."/>
            <person name="Haridas S."/>
            <person name="Kuo A."/>
            <person name="Mondo S."/>
            <person name="Pangilinan J."/>
            <person name="Riley R."/>
            <person name="LaButti K."/>
            <person name="Andreopoulos B."/>
            <person name="Lipzen A."/>
            <person name="Chen C."/>
            <person name="Yan M."/>
            <person name="Daum C."/>
            <person name="Ng V."/>
            <person name="Clum A."/>
            <person name="Steindorff A."/>
            <person name="Ohm R.A."/>
            <person name="Martin F."/>
            <person name="Silar P."/>
            <person name="Natvig D.O."/>
            <person name="Lalanne C."/>
            <person name="Gautier V."/>
            <person name="Ament-Velasquez S.L."/>
            <person name="Kruys A."/>
            <person name="Hutchinson M.I."/>
            <person name="Powell A.J."/>
            <person name="Barry K."/>
            <person name="Miller A.N."/>
            <person name="Grigoriev I.V."/>
            <person name="Debuchy R."/>
            <person name="Gladieux P."/>
            <person name="Hiltunen Thoren M."/>
            <person name="Johannesson H."/>
        </authorList>
    </citation>
    <scope>NUCLEOTIDE SEQUENCE</scope>
    <source>
        <strain evidence="3">PSN309</strain>
    </source>
</reference>
<evidence type="ECO:0000259" key="2">
    <source>
        <dbReference type="PROSITE" id="PS50280"/>
    </source>
</evidence>
<dbReference type="SUPFAM" id="SSF82199">
    <property type="entry name" value="SET domain"/>
    <property type="match status" value="1"/>
</dbReference>
<dbReference type="CDD" id="cd20071">
    <property type="entry name" value="SET_SMYD"/>
    <property type="match status" value="1"/>
</dbReference>
<dbReference type="InterPro" id="IPR046341">
    <property type="entry name" value="SET_dom_sf"/>
</dbReference>
<proteinExistence type="predicted"/>
<evidence type="ECO:0000313" key="4">
    <source>
        <dbReference type="Proteomes" id="UP001302126"/>
    </source>
</evidence>
<dbReference type="Pfam" id="PF00856">
    <property type="entry name" value="SET"/>
    <property type="match status" value="1"/>
</dbReference>